<evidence type="ECO:0000313" key="2">
    <source>
        <dbReference type="EMBL" id="KAK2963239.1"/>
    </source>
</evidence>
<keyword evidence="3" id="KW-1185">Reference proteome</keyword>
<evidence type="ECO:0000256" key="1">
    <source>
        <dbReference type="SAM" id="MobiDB-lite"/>
    </source>
</evidence>
<feature type="region of interest" description="Disordered" evidence="1">
    <location>
        <begin position="1"/>
        <end position="77"/>
    </location>
</feature>
<name>A0ABQ9YHL7_9EUKA</name>
<proteinExistence type="predicted"/>
<organism evidence="2 3">
    <name type="scientific">Blattamonas nauphoetae</name>
    <dbReference type="NCBI Taxonomy" id="2049346"/>
    <lineage>
        <taxon>Eukaryota</taxon>
        <taxon>Metamonada</taxon>
        <taxon>Preaxostyla</taxon>
        <taxon>Oxymonadida</taxon>
        <taxon>Blattamonas</taxon>
    </lineage>
</organism>
<dbReference type="Proteomes" id="UP001281761">
    <property type="component" value="Unassembled WGS sequence"/>
</dbReference>
<accession>A0ABQ9YHL7</accession>
<comment type="caution">
    <text evidence="2">The sequence shown here is derived from an EMBL/GenBank/DDBJ whole genome shotgun (WGS) entry which is preliminary data.</text>
</comment>
<sequence length="77" mass="8090">MEVFDALLSARGGAQMGSQITQTPLSTLRSTPSSSNYQSSSSNPGARAQHGSYSNPLNTPSTTQSSIGDDGERRLRS</sequence>
<reference evidence="2 3" key="1">
    <citation type="journal article" date="2022" name="bioRxiv">
        <title>Genomics of Preaxostyla Flagellates Illuminates Evolutionary Transitions and the Path Towards Mitochondrial Loss.</title>
        <authorList>
            <person name="Novak L.V.F."/>
            <person name="Treitli S.C."/>
            <person name="Pyrih J."/>
            <person name="Halakuc P."/>
            <person name="Pipaliya S.V."/>
            <person name="Vacek V."/>
            <person name="Brzon O."/>
            <person name="Soukal P."/>
            <person name="Eme L."/>
            <person name="Dacks J.B."/>
            <person name="Karnkowska A."/>
            <person name="Elias M."/>
            <person name="Hampl V."/>
        </authorList>
    </citation>
    <scope>NUCLEOTIDE SEQUENCE [LARGE SCALE GENOMIC DNA]</scope>
    <source>
        <strain evidence="2">NAU3</strain>
        <tissue evidence="2">Gut</tissue>
    </source>
</reference>
<evidence type="ECO:0000313" key="3">
    <source>
        <dbReference type="Proteomes" id="UP001281761"/>
    </source>
</evidence>
<dbReference type="EMBL" id="JARBJD010000007">
    <property type="protein sequence ID" value="KAK2963239.1"/>
    <property type="molecule type" value="Genomic_DNA"/>
</dbReference>
<feature type="compositionally biased region" description="Low complexity" evidence="1">
    <location>
        <begin position="21"/>
        <end position="42"/>
    </location>
</feature>
<feature type="compositionally biased region" description="Polar residues" evidence="1">
    <location>
        <begin position="51"/>
        <end position="67"/>
    </location>
</feature>
<gene>
    <name evidence="2" type="ORF">BLNAU_1772</name>
</gene>
<protein>
    <submittedName>
        <fullName evidence="2">Uncharacterized protein</fullName>
    </submittedName>
</protein>